<dbReference type="EMBL" id="SNYA01000002">
    <property type="protein sequence ID" value="TDP94555.1"/>
    <property type="molecule type" value="Genomic_DNA"/>
</dbReference>
<feature type="domain" description="BPL/LPL catalytic" evidence="10">
    <location>
        <begin position="52"/>
        <end position="306"/>
    </location>
</feature>
<dbReference type="UniPathway" id="UPA00538">
    <property type="reaction ID" value="UER00592"/>
</dbReference>
<feature type="compositionally biased region" description="Low complexity" evidence="9">
    <location>
        <begin position="208"/>
        <end position="222"/>
    </location>
</feature>
<dbReference type="Proteomes" id="UP000295601">
    <property type="component" value="Unassembled WGS sequence"/>
</dbReference>
<protein>
    <recommendedName>
        <fullName evidence="5 6">Octanoyltransferase</fullName>
        <ecNumber evidence="5 6">2.3.1.181</ecNumber>
    </recommendedName>
    <alternativeName>
        <fullName evidence="5">Lipoate-protein ligase B</fullName>
    </alternativeName>
    <alternativeName>
        <fullName evidence="5">Lipoyl/octanoyl transferase</fullName>
    </alternativeName>
    <alternativeName>
        <fullName evidence="5">Octanoyl-[acyl-carrier-protein]-protein N-octanoyltransferase</fullName>
    </alternativeName>
</protein>
<comment type="caution">
    <text evidence="11">The sequence shown here is derived from an EMBL/GenBank/DDBJ whole genome shotgun (WGS) entry which is preliminary data.</text>
</comment>
<feature type="region of interest" description="Disordered" evidence="9">
    <location>
        <begin position="151"/>
        <end position="226"/>
    </location>
</feature>
<evidence type="ECO:0000256" key="2">
    <source>
        <dbReference type="ARBA" id="ARBA00022679"/>
    </source>
</evidence>
<evidence type="ECO:0000256" key="4">
    <source>
        <dbReference type="ARBA" id="ARBA00024732"/>
    </source>
</evidence>
<feature type="binding site" evidence="5">
    <location>
        <begin position="249"/>
        <end position="251"/>
    </location>
    <ligand>
        <name>substrate</name>
    </ligand>
</feature>
<feature type="binding site" evidence="5">
    <location>
        <begin position="90"/>
        <end position="97"/>
    </location>
    <ligand>
        <name>substrate</name>
    </ligand>
</feature>
<dbReference type="EC" id="2.3.1.181" evidence="5 6"/>
<dbReference type="PROSITE" id="PS01313">
    <property type="entry name" value="LIPB"/>
    <property type="match status" value="1"/>
</dbReference>
<evidence type="ECO:0000256" key="3">
    <source>
        <dbReference type="ARBA" id="ARBA00023315"/>
    </source>
</evidence>
<organism evidence="11 12">
    <name type="scientific">Leucobacter luti</name>
    <dbReference type="NCBI Taxonomy" id="340320"/>
    <lineage>
        <taxon>Bacteria</taxon>
        <taxon>Bacillati</taxon>
        <taxon>Actinomycetota</taxon>
        <taxon>Actinomycetes</taxon>
        <taxon>Micrococcales</taxon>
        <taxon>Microbacteriaceae</taxon>
        <taxon>Leucobacter</taxon>
    </lineage>
</organism>
<dbReference type="PROSITE" id="PS51733">
    <property type="entry name" value="BPL_LPL_CATALYTIC"/>
    <property type="match status" value="1"/>
</dbReference>
<evidence type="ECO:0000256" key="5">
    <source>
        <dbReference type="HAMAP-Rule" id="MF_00013"/>
    </source>
</evidence>
<dbReference type="InterPro" id="IPR045864">
    <property type="entry name" value="aa-tRNA-synth_II/BPL/LPL"/>
</dbReference>
<comment type="catalytic activity">
    <reaction evidence="5 6">
        <text>octanoyl-[ACP] + L-lysyl-[protein] = N(6)-octanoyl-L-lysyl-[protein] + holo-[ACP] + H(+)</text>
        <dbReference type="Rhea" id="RHEA:17665"/>
        <dbReference type="Rhea" id="RHEA-COMP:9636"/>
        <dbReference type="Rhea" id="RHEA-COMP:9685"/>
        <dbReference type="Rhea" id="RHEA-COMP:9752"/>
        <dbReference type="Rhea" id="RHEA-COMP:9928"/>
        <dbReference type="ChEBI" id="CHEBI:15378"/>
        <dbReference type="ChEBI" id="CHEBI:29969"/>
        <dbReference type="ChEBI" id="CHEBI:64479"/>
        <dbReference type="ChEBI" id="CHEBI:78463"/>
        <dbReference type="ChEBI" id="CHEBI:78809"/>
        <dbReference type="EC" id="2.3.1.181"/>
    </reaction>
</comment>
<dbReference type="GO" id="GO:0005737">
    <property type="term" value="C:cytoplasm"/>
    <property type="evidence" value="ECO:0007669"/>
    <property type="project" value="UniProtKB-SubCell"/>
</dbReference>
<keyword evidence="5" id="KW-0963">Cytoplasm</keyword>
<evidence type="ECO:0000256" key="9">
    <source>
        <dbReference type="SAM" id="MobiDB-lite"/>
    </source>
</evidence>
<reference evidence="11 12" key="1">
    <citation type="submission" date="2019-03" db="EMBL/GenBank/DDBJ databases">
        <title>Genomic analyses of the natural microbiome of Caenorhabditis elegans.</title>
        <authorList>
            <person name="Samuel B."/>
        </authorList>
    </citation>
    <scope>NUCLEOTIDE SEQUENCE [LARGE SCALE GENOMIC DNA]</scope>
    <source>
        <strain evidence="11 12">JUb18</strain>
    </source>
</reference>
<dbReference type="PIRSF" id="PIRSF016262">
    <property type="entry name" value="LPLase"/>
    <property type="match status" value="1"/>
</dbReference>
<feature type="site" description="Lowers pKa of active site Cys" evidence="5 8">
    <location>
        <position position="233"/>
    </location>
</feature>
<dbReference type="PANTHER" id="PTHR10993:SF7">
    <property type="entry name" value="LIPOYLTRANSFERASE 2, MITOCHONDRIAL-RELATED"/>
    <property type="match status" value="1"/>
</dbReference>
<feature type="active site" description="Acyl-thioester intermediate" evidence="5 7">
    <location>
        <position position="267"/>
    </location>
</feature>
<evidence type="ECO:0000313" key="12">
    <source>
        <dbReference type="Proteomes" id="UP000295601"/>
    </source>
</evidence>
<dbReference type="Gene3D" id="3.30.930.10">
    <property type="entry name" value="Bira Bifunctional Protein, Domain 2"/>
    <property type="match status" value="1"/>
</dbReference>
<evidence type="ECO:0000256" key="7">
    <source>
        <dbReference type="PIRSR" id="PIRSR016262-1"/>
    </source>
</evidence>
<keyword evidence="2 5" id="KW-0808">Transferase</keyword>
<comment type="similarity">
    <text evidence="5 6">Belongs to the LipB family.</text>
</comment>
<dbReference type="RefSeq" id="WP_243736010.1">
    <property type="nucleotide sequence ID" value="NZ_SNYA01000002.1"/>
</dbReference>
<dbReference type="PANTHER" id="PTHR10993">
    <property type="entry name" value="OCTANOYLTRANSFERASE"/>
    <property type="match status" value="1"/>
</dbReference>
<dbReference type="InterPro" id="IPR020605">
    <property type="entry name" value="Octanoyltransferase_CS"/>
</dbReference>
<accession>A0A4R6S6Y0</accession>
<evidence type="ECO:0000313" key="11">
    <source>
        <dbReference type="EMBL" id="TDP94555.1"/>
    </source>
</evidence>
<evidence type="ECO:0000256" key="8">
    <source>
        <dbReference type="PIRSR" id="PIRSR016262-3"/>
    </source>
</evidence>
<dbReference type="Pfam" id="PF21948">
    <property type="entry name" value="LplA-B_cat"/>
    <property type="match status" value="2"/>
</dbReference>
<name>A0A4R6S6Y0_9MICO</name>
<comment type="function">
    <text evidence="4 5 6">Catalyzes the transfer of endogenously produced octanoic acid from octanoyl-acyl-carrier-protein onto the lipoyl domains of lipoate-dependent enzymes. Lipoyl-ACP can also act as a substrate although octanoyl-ACP is likely to be the physiological substrate.</text>
</comment>
<comment type="miscellaneous">
    <text evidence="5">In the reaction, the free carboxyl group of octanoic acid is attached via an amide linkage to the epsilon-amino group of a specific lysine residue of lipoyl domains of lipoate-dependent enzymes.</text>
</comment>
<evidence type="ECO:0000259" key="10">
    <source>
        <dbReference type="PROSITE" id="PS51733"/>
    </source>
</evidence>
<sequence length="307" mass="31852">MSSPHLLMAASPAQRPRVASPRFDIAGLAPQFVDYEHGLSLQREAADRVRSGADRGTVFLLEHPPVYTAGRRSLPEEYPTDGTPVVAVNRGGKVTWHGPGQLVVYPVIRLADRVGVVDFVRALEGVLIDVAAQFGVSGFRVPGRSGVWAAAQDNSAPSAPPAPPAHPVASDQSDAPHPGAAQNSAHAQNPAHGRDNAHAEGPGHTQRPAHAQSPAHPPQSASDSRHLPHAPAKFAQIGLHTADGIVTHGIALNCSNDLTPFDSFVPCGISDAGVTSLSALAGRTISPAEAAPILQARLATALLEVVA</sequence>
<dbReference type="HAMAP" id="MF_00013">
    <property type="entry name" value="LipB"/>
    <property type="match status" value="1"/>
</dbReference>
<comment type="pathway">
    <text evidence="1 5 6">Protein modification; protein lipoylation via endogenous pathway; protein N(6)-(lipoyl)lysine from octanoyl-[acyl-carrier-protein]: step 1/2.</text>
</comment>
<dbReference type="SUPFAM" id="SSF55681">
    <property type="entry name" value="Class II aaRS and biotin synthetases"/>
    <property type="match status" value="2"/>
</dbReference>
<comment type="subcellular location">
    <subcellularLocation>
        <location evidence="5">Cytoplasm</location>
    </subcellularLocation>
</comment>
<dbReference type="GO" id="GO:0033819">
    <property type="term" value="F:lipoyl(octanoyl) transferase activity"/>
    <property type="evidence" value="ECO:0007669"/>
    <property type="project" value="UniProtKB-EC"/>
</dbReference>
<dbReference type="GO" id="GO:0009249">
    <property type="term" value="P:protein lipoylation"/>
    <property type="evidence" value="ECO:0007669"/>
    <property type="project" value="InterPro"/>
</dbReference>
<comment type="caution">
    <text evidence="5">Lacks conserved residue(s) required for the propagation of feature annotation.</text>
</comment>
<dbReference type="InterPro" id="IPR000544">
    <property type="entry name" value="Octanoyltransferase"/>
</dbReference>
<gene>
    <name evidence="5" type="primary">lipB</name>
    <name evidence="11" type="ORF">EDF62_0975</name>
</gene>
<keyword evidence="12" id="KW-1185">Reference proteome</keyword>
<dbReference type="InterPro" id="IPR004143">
    <property type="entry name" value="BPL_LPL_catalytic"/>
</dbReference>
<dbReference type="CDD" id="cd16444">
    <property type="entry name" value="LipB"/>
    <property type="match status" value="1"/>
</dbReference>
<evidence type="ECO:0000256" key="1">
    <source>
        <dbReference type="ARBA" id="ARBA00004821"/>
    </source>
</evidence>
<dbReference type="AlphaFoldDB" id="A0A4R6S6Y0"/>
<keyword evidence="3 5" id="KW-0012">Acyltransferase</keyword>
<proteinExistence type="inferred from homology"/>
<dbReference type="NCBIfam" id="NF010925">
    <property type="entry name" value="PRK14345.1"/>
    <property type="match status" value="1"/>
</dbReference>
<evidence type="ECO:0000256" key="6">
    <source>
        <dbReference type="PIRNR" id="PIRNR016262"/>
    </source>
</evidence>